<comment type="caution">
    <text evidence="1">The sequence shown here is derived from an EMBL/GenBank/DDBJ whole genome shotgun (WGS) entry which is preliminary data.</text>
</comment>
<reference evidence="1 2" key="1">
    <citation type="journal article" date="2020" name="Curr. Microbiol.">
        <title>Tepidiphilus baoligensis sp. nov., a Novel Bacterium of the Family Hydrogenophilaceae Isolated from an Oil Reservoir.</title>
        <authorList>
            <person name="Zhang X."/>
            <person name="Wang G."/>
            <person name="Ma X."/>
            <person name="Yu J."/>
            <person name="You J."/>
            <person name="Xue Y."/>
            <person name="Ma Y."/>
        </authorList>
    </citation>
    <scope>NUCLEOTIDE SEQUENCE [LARGE SCALE GENOMIC DNA]</scope>
    <source>
        <strain evidence="1 2">B18-69</strain>
    </source>
</reference>
<name>A0ABX1QP59_9PROT</name>
<protein>
    <recommendedName>
        <fullName evidence="3">CopG family transcriptional regulator</fullName>
    </recommendedName>
</protein>
<proteinExistence type="predicted"/>
<evidence type="ECO:0000313" key="1">
    <source>
        <dbReference type="EMBL" id="NMH16795.1"/>
    </source>
</evidence>
<evidence type="ECO:0000313" key="2">
    <source>
        <dbReference type="Proteomes" id="UP000669605"/>
    </source>
</evidence>
<dbReference type="EMBL" id="JAAAUB010000008">
    <property type="protein sequence ID" value="NMH16795.1"/>
    <property type="molecule type" value="Genomic_DNA"/>
</dbReference>
<sequence length="82" mass="9186">MAKTSYPLRLDEDERARAKRVAEALGVSENRLYAELIHDGLLMHEQRLYLQRLRELAATSDKSAALAVLDKAADQPPLPSDL</sequence>
<dbReference type="Proteomes" id="UP000669605">
    <property type="component" value="Unassembled WGS sequence"/>
</dbReference>
<evidence type="ECO:0008006" key="3">
    <source>
        <dbReference type="Google" id="ProtNLM"/>
    </source>
</evidence>
<dbReference type="RefSeq" id="WP_169115977.1">
    <property type="nucleotide sequence ID" value="NZ_JAAAUB010000008.1"/>
</dbReference>
<gene>
    <name evidence="1" type="ORF">GV368_06710</name>
</gene>
<organism evidence="1 2">
    <name type="scientific">Tepidiphilus baoligensis</name>
    <dbReference type="NCBI Taxonomy" id="2698687"/>
    <lineage>
        <taxon>Bacteria</taxon>
        <taxon>Pseudomonadati</taxon>
        <taxon>Pseudomonadota</taxon>
        <taxon>Hydrogenophilia</taxon>
        <taxon>Hydrogenophilales</taxon>
        <taxon>Hydrogenophilaceae</taxon>
        <taxon>Tepidiphilus</taxon>
    </lineage>
</organism>
<keyword evidence="2" id="KW-1185">Reference proteome</keyword>
<accession>A0ABX1QP59</accession>